<dbReference type="AlphaFoldDB" id="A0A5C8HKV5"/>
<protein>
    <submittedName>
        <fullName evidence="1">Uncharacterized protein</fullName>
    </submittedName>
</protein>
<dbReference type="RefSeq" id="WP_147826106.1">
    <property type="nucleotide sequence ID" value="NZ_BAAARG010000003.1"/>
</dbReference>
<sequence length="196" mass="21468">MARLFAEADPTTWVAVTESFGFRGRRHRKAALRMLMSQATAAMGGQAPRGSKFATWAMSQAAPALMRRAAGRVLVWVHKADPELVVVMATIQQATPQLRTARAMRPMEYDDTVSFGHPTLGVGEKLVMDVPGSTQPPFVTYTWDRGTDFVEVTAVSGDANRFRTTFADLDALAREIRVIDDVTVSEGTPTLRIDPA</sequence>
<accession>A0A5C8HKV5</accession>
<dbReference type="Proteomes" id="UP000321196">
    <property type="component" value="Unassembled WGS sequence"/>
</dbReference>
<organism evidence="1 2">
    <name type="scientific">Microbacterium mitrae</name>
    <dbReference type="NCBI Taxonomy" id="664640"/>
    <lineage>
        <taxon>Bacteria</taxon>
        <taxon>Bacillati</taxon>
        <taxon>Actinomycetota</taxon>
        <taxon>Actinomycetes</taxon>
        <taxon>Micrococcales</taxon>
        <taxon>Microbacteriaceae</taxon>
        <taxon>Microbacterium</taxon>
    </lineage>
</organism>
<evidence type="ECO:0000313" key="1">
    <source>
        <dbReference type="EMBL" id="TXK04050.1"/>
    </source>
</evidence>
<dbReference type="EMBL" id="VRSW01000003">
    <property type="protein sequence ID" value="TXK04050.1"/>
    <property type="molecule type" value="Genomic_DNA"/>
</dbReference>
<reference evidence="1 2" key="1">
    <citation type="submission" date="2019-08" db="EMBL/GenBank/DDBJ databases">
        <authorList>
            <person name="Dong K."/>
        </authorList>
    </citation>
    <scope>NUCLEOTIDE SEQUENCE [LARGE SCALE GENOMIC DNA]</scope>
    <source>
        <strain evidence="1 2">M4-8</strain>
    </source>
</reference>
<comment type="caution">
    <text evidence="1">The sequence shown here is derived from an EMBL/GenBank/DDBJ whole genome shotgun (WGS) entry which is preliminary data.</text>
</comment>
<gene>
    <name evidence="1" type="ORF">FVP60_09770</name>
</gene>
<evidence type="ECO:0000313" key="2">
    <source>
        <dbReference type="Proteomes" id="UP000321196"/>
    </source>
</evidence>
<proteinExistence type="predicted"/>
<keyword evidence="2" id="KW-1185">Reference proteome</keyword>
<name>A0A5C8HKV5_9MICO</name>
<dbReference type="OrthoDB" id="5002104at2"/>